<name>A0A4P9XW66_9FUNG</name>
<dbReference type="Proteomes" id="UP000271241">
    <property type="component" value="Unassembled WGS sequence"/>
</dbReference>
<dbReference type="InterPro" id="IPR001849">
    <property type="entry name" value="PH_domain"/>
</dbReference>
<dbReference type="PROSITE" id="PS50003">
    <property type="entry name" value="PH_DOMAIN"/>
    <property type="match status" value="1"/>
</dbReference>
<dbReference type="EMBL" id="KZ992486">
    <property type="protein sequence ID" value="RKP09841.1"/>
    <property type="molecule type" value="Genomic_DNA"/>
</dbReference>
<keyword evidence="3" id="KW-1185">Reference proteome</keyword>
<dbReference type="PANTHER" id="PTHR10476">
    <property type="entry name" value="CHARGED MULTIVESICULAR BODY PROTEIN"/>
    <property type="match status" value="1"/>
</dbReference>
<accession>A0A4P9XW66</accession>
<dbReference type="STRING" id="78915.A0A4P9XW66"/>
<feature type="non-terminal residue" evidence="2">
    <location>
        <position position="175"/>
    </location>
</feature>
<feature type="domain" description="PH" evidence="1">
    <location>
        <begin position="1"/>
        <end position="30"/>
    </location>
</feature>
<protein>
    <submittedName>
        <fullName evidence="2">Snf7 family</fullName>
    </submittedName>
</protein>
<evidence type="ECO:0000313" key="3">
    <source>
        <dbReference type="Proteomes" id="UP000271241"/>
    </source>
</evidence>
<gene>
    <name evidence="2" type="ORF">THASP1DRAFT_22385</name>
</gene>
<dbReference type="Gene3D" id="6.10.140.1230">
    <property type="match status" value="1"/>
</dbReference>
<evidence type="ECO:0000313" key="2">
    <source>
        <dbReference type="EMBL" id="RKP09841.1"/>
    </source>
</evidence>
<dbReference type="GO" id="GO:0007034">
    <property type="term" value="P:vacuolar transport"/>
    <property type="evidence" value="ECO:0007669"/>
    <property type="project" value="InterPro"/>
</dbReference>
<dbReference type="OrthoDB" id="2329734at2759"/>
<dbReference type="AlphaFoldDB" id="A0A4P9XW66"/>
<dbReference type="Pfam" id="PF03357">
    <property type="entry name" value="Snf7"/>
    <property type="match status" value="1"/>
</dbReference>
<dbReference type="InterPro" id="IPR005024">
    <property type="entry name" value="Snf7_fam"/>
</dbReference>
<sequence>MEAVSRFIFRTKKPEEQVREWRQSIRAQERQLERQLRGIEAEEVKVKRSIKQAAKRGDMQSSRQLARELVRSRQQKTRIHTSKAQLNSINMQLQHQLAMVKMSGTLKQSTDVMKAVNRLVRIPELSAQMQQMSMEMLKAGVIGEMMDDTLDMMEDESLEEDAEEEVEKVLLEITQ</sequence>
<proteinExistence type="predicted"/>
<evidence type="ECO:0000259" key="1">
    <source>
        <dbReference type="PROSITE" id="PS50003"/>
    </source>
</evidence>
<reference evidence="3" key="1">
    <citation type="journal article" date="2018" name="Nat. Microbiol.">
        <title>Leveraging single-cell genomics to expand the fungal tree of life.</title>
        <authorList>
            <person name="Ahrendt S.R."/>
            <person name="Quandt C.A."/>
            <person name="Ciobanu D."/>
            <person name="Clum A."/>
            <person name="Salamov A."/>
            <person name="Andreopoulos B."/>
            <person name="Cheng J.F."/>
            <person name="Woyke T."/>
            <person name="Pelin A."/>
            <person name="Henrissat B."/>
            <person name="Reynolds N.K."/>
            <person name="Benny G.L."/>
            <person name="Smith M.E."/>
            <person name="James T.Y."/>
            <person name="Grigoriev I.V."/>
        </authorList>
    </citation>
    <scope>NUCLEOTIDE SEQUENCE [LARGE SCALE GENOMIC DNA]</scope>
    <source>
        <strain evidence="3">RSA 1356</strain>
    </source>
</reference>
<organism evidence="2 3">
    <name type="scientific">Thamnocephalis sphaerospora</name>
    <dbReference type="NCBI Taxonomy" id="78915"/>
    <lineage>
        <taxon>Eukaryota</taxon>
        <taxon>Fungi</taxon>
        <taxon>Fungi incertae sedis</taxon>
        <taxon>Zoopagomycota</taxon>
        <taxon>Zoopagomycotina</taxon>
        <taxon>Zoopagomycetes</taxon>
        <taxon>Zoopagales</taxon>
        <taxon>Sigmoideomycetaceae</taxon>
        <taxon>Thamnocephalis</taxon>
    </lineage>
</organism>